<evidence type="ECO:0000313" key="2">
    <source>
        <dbReference type="Proteomes" id="UP000887159"/>
    </source>
</evidence>
<evidence type="ECO:0000313" key="1">
    <source>
        <dbReference type="EMBL" id="GFX97366.1"/>
    </source>
</evidence>
<proteinExistence type="predicted"/>
<dbReference type="AlphaFoldDB" id="A0A8X6UY92"/>
<reference evidence="1" key="1">
    <citation type="submission" date="2020-08" db="EMBL/GenBank/DDBJ databases">
        <title>Multicomponent nature underlies the extraordinary mechanical properties of spider dragline silk.</title>
        <authorList>
            <person name="Kono N."/>
            <person name="Nakamura H."/>
            <person name="Mori M."/>
            <person name="Yoshida Y."/>
            <person name="Ohtoshi R."/>
            <person name="Malay A.D."/>
            <person name="Moran D.A.P."/>
            <person name="Tomita M."/>
            <person name="Numata K."/>
            <person name="Arakawa K."/>
        </authorList>
    </citation>
    <scope>NUCLEOTIDE SEQUENCE</scope>
</reference>
<name>A0A8X6UY92_TRICX</name>
<dbReference type="EMBL" id="BMAU01021197">
    <property type="protein sequence ID" value="GFX97366.1"/>
    <property type="molecule type" value="Genomic_DNA"/>
</dbReference>
<organism evidence="1 2">
    <name type="scientific">Trichonephila clavipes</name>
    <name type="common">Golden silk orbweaver</name>
    <name type="synonym">Nephila clavipes</name>
    <dbReference type="NCBI Taxonomy" id="2585209"/>
    <lineage>
        <taxon>Eukaryota</taxon>
        <taxon>Metazoa</taxon>
        <taxon>Ecdysozoa</taxon>
        <taxon>Arthropoda</taxon>
        <taxon>Chelicerata</taxon>
        <taxon>Arachnida</taxon>
        <taxon>Araneae</taxon>
        <taxon>Araneomorphae</taxon>
        <taxon>Entelegynae</taxon>
        <taxon>Araneoidea</taxon>
        <taxon>Nephilidae</taxon>
        <taxon>Trichonephila</taxon>
    </lineage>
</organism>
<keyword evidence="2" id="KW-1185">Reference proteome</keyword>
<comment type="caution">
    <text evidence="1">The sequence shown here is derived from an EMBL/GenBank/DDBJ whole genome shotgun (WGS) entry which is preliminary data.</text>
</comment>
<gene>
    <name evidence="1" type="primary">NCL1_13172</name>
    <name evidence="1" type="ORF">TNCV_1077371</name>
</gene>
<protein>
    <submittedName>
        <fullName evidence="1">Uncharacterized protein</fullName>
    </submittedName>
</protein>
<dbReference type="Proteomes" id="UP000887159">
    <property type="component" value="Unassembled WGS sequence"/>
</dbReference>
<sequence>MRYQYEFEVAESVVICLEKQVFLVCSEMSDNDVLSSFASDLDTTQRKHLQNFSKPTEIVFCQGPRFFGGLRHFQKEESQLKMNLAAEGPEFQKPLKMSLESGILCVQIVA</sequence>
<accession>A0A8X6UY92</accession>